<evidence type="ECO:0000256" key="1">
    <source>
        <dbReference type="SAM" id="MobiDB-lite"/>
    </source>
</evidence>
<organism evidence="2 3">
    <name type="scientific">Nocardia acididurans</name>
    <dbReference type="NCBI Taxonomy" id="2802282"/>
    <lineage>
        <taxon>Bacteria</taxon>
        <taxon>Bacillati</taxon>
        <taxon>Actinomycetota</taxon>
        <taxon>Actinomycetes</taxon>
        <taxon>Mycobacteriales</taxon>
        <taxon>Nocardiaceae</taxon>
        <taxon>Nocardia</taxon>
    </lineage>
</organism>
<protein>
    <submittedName>
        <fullName evidence="2">Uncharacterized protein</fullName>
    </submittedName>
</protein>
<proteinExistence type="predicted"/>
<name>A0ABS1MGI9_9NOCA</name>
<dbReference type="Proteomes" id="UP000602198">
    <property type="component" value="Unassembled WGS sequence"/>
</dbReference>
<dbReference type="EMBL" id="JAERRJ010000019">
    <property type="protein sequence ID" value="MBL1079727.1"/>
    <property type="molecule type" value="Genomic_DNA"/>
</dbReference>
<sequence>MTVHEPDRATPTLKRHDPRRTVLSEMASLADRYRNNIERSKRIDRSTPESEITDIGKEIELLDYELRHTSLEPSARRELIELSGVATATLARQVHAARSPLVIDPAPQPTHPTPRPRGNAITEAAHRNRDRGRER</sequence>
<accession>A0ABS1MGI9</accession>
<keyword evidence="3" id="KW-1185">Reference proteome</keyword>
<gene>
    <name evidence="2" type="ORF">JK358_35530</name>
</gene>
<feature type="compositionally biased region" description="Basic and acidic residues" evidence="1">
    <location>
        <begin position="124"/>
        <end position="135"/>
    </location>
</feature>
<reference evidence="2 3" key="1">
    <citation type="submission" date="2021-01" db="EMBL/GenBank/DDBJ databases">
        <title>WGS of actinomycetes isolated from Thailand.</title>
        <authorList>
            <person name="Thawai C."/>
        </authorList>
    </citation>
    <scope>NUCLEOTIDE SEQUENCE [LARGE SCALE GENOMIC DNA]</scope>
    <source>
        <strain evidence="2 3">LPG 2</strain>
    </source>
</reference>
<comment type="caution">
    <text evidence="2">The sequence shown here is derived from an EMBL/GenBank/DDBJ whole genome shotgun (WGS) entry which is preliminary data.</text>
</comment>
<feature type="region of interest" description="Disordered" evidence="1">
    <location>
        <begin position="98"/>
        <end position="135"/>
    </location>
</feature>
<evidence type="ECO:0000313" key="2">
    <source>
        <dbReference type="EMBL" id="MBL1079727.1"/>
    </source>
</evidence>
<feature type="compositionally biased region" description="Pro residues" evidence="1">
    <location>
        <begin position="106"/>
        <end position="115"/>
    </location>
</feature>
<evidence type="ECO:0000313" key="3">
    <source>
        <dbReference type="Proteomes" id="UP000602198"/>
    </source>
</evidence>